<dbReference type="EMBL" id="KT997805">
    <property type="protein sequence ID" value="ANO58320.1"/>
    <property type="molecule type" value="Genomic_DNA"/>
</dbReference>
<evidence type="ECO:0000313" key="1">
    <source>
        <dbReference type="EMBL" id="ANO58320.1"/>
    </source>
</evidence>
<name>A0A1B0Z298_9PROT</name>
<dbReference type="AlphaFoldDB" id="A0A1B0Z298"/>
<protein>
    <submittedName>
        <fullName evidence="1">Uncharacterized protein</fullName>
    </submittedName>
</protein>
<reference evidence="1" key="1">
    <citation type="submission" date="2015-11" db="EMBL/GenBank/DDBJ databases">
        <title>Genomes of Abundant and Widespread Viruses from the Deep Ocean.</title>
        <authorList>
            <person name="Mizuno C.M."/>
            <person name="Ghai R."/>
            <person name="Saghai A."/>
            <person name="Lopez-Garcia P."/>
            <person name="Rodriguez-Valera F."/>
        </authorList>
    </citation>
    <scope>NUCLEOTIDE SEQUENCE</scope>
</reference>
<accession>A0A1B0Z298</accession>
<organism evidence="1">
    <name type="scientific">uncultured Alphaproteobacteria bacterium</name>
    <dbReference type="NCBI Taxonomy" id="91750"/>
    <lineage>
        <taxon>Bacteria</taxon>
        <taxon>Pseudomonadati</taxon>
        <taxon>Pseudomonadota</taxon>
        <taxon>Alphaproteobacteria</taxon>
        <taxon>environmental samples</taxon>
    </lineage>
</organism>
<sequence length="67" mass="7336">MDKYKSKSVTLRTSTHSLLSDLSKVIVPGFDLSIPNTIDLIVREKINGSMGTKIEGTIDDKETAQKA</sequence>
<proteinExistence type="predicted"/>
<dbReference type="EMBL" id="KT997875">
    <property type="protein sequence ID" value="ANO58376.1"/>
    <property type="molecule type" value="Genomic_DNA"/>
</dbReference>